<dbReference type="Pfam" id="PF00172">
    <property type="entry name" value="Zn_clus"/>
    <property type="match status" value="1"/>
</dbReference>
<dbReference type="Gene3D" id="4.10.240.10">
    <property type="entry name" value="Zn(2)-C6 fungal-type DNA-binding domain"/>
    <property type="match status" value="1"/>
</dbReference>
<dbReference type="PROSITE" id="PS50048">
    <property type="entry name" value="ZN2_CY6_FUNGAL_2"/>
    <property type="match status" value="1"/>
</dbReference>
<dbReference type="PANTHER" id="PTHR37534">
    <property type="entry name" value="TRANSCRIPTIONAL ACTIVATOR PROTEIN UGA3"/>
    <property type="match status" value="1"/>
</dbReference>
<feature type="domain" description="Zn(2)-C6 fungal-type" evidence="2">
    <location>
        <begin position="6"/>
        <end position="34"/>
    </location>
</feature>
<dbReference type="PANTHER" id="PTHR37534:SF7">
    <property type="entry name" value="TRANSCRIPTIONAL ACTIVATOR PROTEIN UGA3"/>
    <property type="match status" value="1"/>
</dbReference>
<dbReference type="InterPro" id="IPR001138">
    <property type="entry name" value="Zn2Cys6_DnaBD"/>
</dbReference>
<organism evidence="3 4">
    <name type="scientific">Fusarium zealandicum</name>
    <dbReference type="NCBI Taxonomy" id="1053134"/>
    <lineage>
        <taxon>Eukaryota</taxon>
        <taxon>Fungi</taxon>
        <taxon>Dikarya</taxon>
        <taxon>Ascomycota</taxon>
        <taxon>Pezizomycotina</taxon>
        <taxon>Sordariomycetes</taxon>
        <taxon>Hypocreomycetidae</taxon>
        <taxon>Hypocreales</taxon>
        <taxon>Nectriaceae</taxon>
        <taxon>Fusarium</taxon>
        <taxon>Fusarium staphyleae species complex</taxon>
    </lineage>
</organism>
<dbReference type="GO" id="GO:0000976">
    <property type="term" value="F:transcription cis-regulatory region binding"/>
    <property type="evidence" value="ECO:0007669"/>
    <property type="project" value="TreeGrafter"/>
</dbReference>
<dbReference type="CDD" id="cd00067">
    <property type="entry name" value="GAL4"/>
    <property type="match status" value="1"/>
</dbReference>
<dbReference type="GO" id="GO:0045944">
    <property type="term" value="P:positive regulation of transcription by RNA polymerase II"/>
    <property type="evidence" value="ECO:0007669"/>
    <property type="project" value="TreeGrafter"/>
</dbReference>
<evidence type="ECO:0000256" key="1">
    <source>
        <dbReference type="ARBA" id="ARBA00023242"/>
    </source>
</evidence>
<sequence>MKARKGCWTCAARKIQCDESRPTCKKCARSQIKCQGYESRLSWPKNNDTKRAIVGHDAPQVIALLDDPSQIPSSLFFINTGWHDVELYRYLSLRIDSVPSSPDLWKLRELHAGHTDSFQYFYEIAHLSLVTFGVTTSQIRNELVTMAMARDTSPGLALFYALLAYSSLHRNGLISSGSIIPSFA</sequence>
<dbReference type="SMART" id="SM00066">
    <property type="entry name" value="GAL4"/>
    <property type="match status" value="1"/>
</dbReference>
<dbReference type="OrthoDB" id="5130013at2759"/>
<evidence type="ECO:0000313" key="4">
    <source>
        <dbReference type="Proteomes" id="UP000635477"/>
    </source>
</evidence>
<dbReference type="GO" id="GO:0008270">
    <property type="term" value="F:zinc ion binding"/>
    <property type="evidence" value="ECO:0007669"/>
    <property type="project" value="InterPro"/>
</dbReference>
<proteinExistence type="predicted"/>
<evidence type="ECO:0000259" key="2">
    <source>
        <dbReference type="PROSITE" id="PS50048"/>
    </source>
</evidence>
<protein>
    <recommendedName>
        <fullName evidence="2">Zn(2)-C6 fungal-type domain-containing protein</fullName>
    </recommendedName>
</protein>
<dbReference type="SUPFAM" id="SSF57701">
    <property type="entry name" value="Zn2/Cys6 DNA-binding domain"/>
    <property type="match status" value="1"/>
</dbReference>
<dbReference type="PROSITE" id="PS00463">
    <property type="entry name" value="ZN2_CY6_FUNGAL_1"/>
    <property type="match status" value="1"/>
</dbReference>
<dbReference type="Proteomes" id="UP000635477">
    <property type="component" value="Unassembled WGS sequence"/>
</dbReference>
<name>A0A8H4UUZ6_9HYPO</name>
<dbReference type="GO" id="GO:0000981">
    <property type="term" value="F:DNA-binding transcription factor activity, RNA polymerase II-specific"/>
    <property type="evidence" value="ECO:0007669"/>
    <property type="project" value="InterPro"/>
</dbReference>
<evidence type="ECO:0000313" key="3">
    <source>
        <dbReference type="EMBL" id="KAF4984019.1"/>
    </source>
</evidence>
<reference evidence="3" key="1">
    <citation type="journal article" date="2020" name="BMC Genomics">
        <title>Correction to: Identification and distribution of gene clusters required for synthesis of sphingolipid metabolism inhibitors in diverse species of the filamentous fungus Fusarium.</title>
        <authorList>
            <person name="Kim H.S."/>
            <person name="Lohmar J.M."/>
            <person name="Busman M."/>
            <person name="Brown D.W."/>
            <person name="Naumann T.A."/>
            <person name="Divon H.H."/>
            <person name="Lysoe E."/>
            <person name="Uhlig S."/>
            <person name="Proctor R.H."/>
        </authorList>
    </citation>
    <scope>NUCLEOTIDE SEQUENCE</scope>
    <source>
        <strain evidence="3">NRRL 22465</strain>
    </source>
</reference>
<dbReference type="GO" id="GO:0005634">
    <property type="term" value="C:nucleus"/>
    <property type="evidence" value="ECO:0007669"/>
    <property type="project" value="TreeGrafter"/>
</dbReference>
<keyword evidence="4" id="KW-1185">Reference proteome</keyword>
<dbReference type="AlphaFoldDB" id="A0A8H4UUZ6"/>
<reference evidence="3" key="2">
    <citation type="submission" date="2020-05" db="EMBL/GenBank/DDBJ databases">
        <authorList>
            <person name="Kim H.-S."/>
            <person name="Proctor R.H."/>
            <person name="Brown D.W."/>
        </authorList>
    </citation>
    <scope>NUCLEOTIDE SEQUENCE</scope>
    <source>
        <strain evidence="3">NRRL 22465</strain>
    </source>
</reference>
<comment type="caution">
    <text evidence="3">The sequence shown here is derived from an EMBL/GenBank/DDBJ whole genome shotgun (WGS) entry which is preliminary data.</text>
</comment>
<accession>A0A8H4UUZ6</accession>
<keyword evidence="1" id="KW-0539">Nucleus</keyword>
<gene>
    <name evidence="3" type="ORF">FZEAL_724</name>
</gene>
<dbReference type="InterPro" id="IPR036864">
    <property type="entry name" value="Zn2-C6_fun-type_DNA-bd_sf"/>
</dbReference>
<dbReference type="EMBL" id="JABEYC010000038">
    <property type="protein sequence ID" value="KAF4984019.1"/>
    <property type="molecule type" value="Genomic_DNA"/>
</dbReference>